<dbReference type="OrthoDB" id="6189814at2"/>
<evidence type="ECO:0000313" key="3">
    <source>
        <dbReference type="EMBL" id="CNG45397.1"/>
    </source>
</evidence>
<comment type="similarity">
    <text evidence="1">Belongs to the GSP E family.</text>
</comment>
<name>A0A0T9MTF9_YERIN</name>
<dbReference type="AlphaFoldDB" id="A0A0T9MTF9"/>
<reference evidence="3 4" key="1">
    <citation type="submission" date="2015-03" db="EMBL/GenBank/DDBJ databases">
        <authorList>
            <person name="Murphy D."/>
        </authorList>
    </citation>
    <scope>NUCLEOTIDE SEQUENCE [LARGE SCALE GENOMIC DNA]</scope>
    <source>
        <strain evidence="3 4">BR165/97</strain>
    </source>
</reference>
<sequence length="391" mass="43583">MPALDDLVALDDFDFSGGLDANKLRSFFVHCYRHKVSDIHLQSGSPIIVDHYGRKVVTNKFNIDSSQLVRLVDEIYTPDIKSLVQGGCGADRALQLEGDNTGRFGLERGERVRYRTNFIQATIGSLNTAMAITLRIIPSAIPPLETMGLEDDLRRSLLPMDGLGLTCGPTGSGKSTLLASTYQHYGETHPDGKVTTYEDPVEYLLGGPQWVLKPQQSEIGRDVPSFADGLRLSLRQAPTLIGVGEIRDLDTLEAAIACAHSGHLALSTLHAFSPGHAFSRCIRMASSDTREQVAFDLLDALRFVIVQRLLPTTDGKRIAVREYVLFDDDWRSKLSQQHYSRWPDLINASLRESSTRIADQTWELFVNGRVAEHVAEQVMGWREFNEKRKTT</sequence>
<dbReference type="PANTHER" id="PTHR30486:SF6">
    <property type="entry name" value="TYPE IV PILUS RETRACTATION ATPASE PILT"/>
    <property type="match status" value="1"/>
</dbReference>
<dbReference type="InterPro" id="IPR013364">
    <property type="entry name" value="ATPase_plasmid-transfer_TraJ"/>
</dbReference>
<proteinExistence type="inferred from homology"/>
<accession>A0A0T9MTF9</accession>
<dbReference type="Proteomes" id="UP000038750">
    <property type="component" value="Unassembled WGS sequence"/>
</dbReference>
<dbReference type="PANTHER" id="PTHR30486">
    <property type="entry name" value="TWITCHING MOTILITY PROTEIN PILT"/>
    <property type="match status" value="1"/>
</dbReference>
<evidence type="ECO:0000313" key="4">
    <source>
        <dbReference type="Proteomes" id="UP000038750"/>
    </source>
</evidence>
<dbReference type="Gene3D" id="3.30.450.90">
    <property type="match status" value="1"/>
</dbReference>
<dbReference type="GO" id="GO:0016887">
    <property type="term" value="F:ATP hydrolysis activity"/>
    <property type="evidence" value="ECO:0007669"/>
    <property type="project" value="InterPro"/>
</dbReference>
<dbReference type="Gene3D" id="3.40.50.300">
    <property type="entry name" value="P-loop containing nucleotide triphosphate hydrolases"/>
    <property type="match status" value="1"/>
</dbReference>
<evidence type="ECO:0000256" key="1">
    <source>
        <dbReference type="ARBA" id="ARBA00006611"/>
    </source>
</evidence>
<dbReference type="EMBL" id="CPZJ01000019">
    <property type="protein sequence ID" value="CNG45397.1"/>
    <property type="molecule type" value="Genomic_DNA"/>
</dbReference>
<protein>
    <submittedName>
        <fullName evidence="3">Type IV secretion system protein DotB</fullName>
    </submittedName>
</protein>
<gene>
    <name evidence="3" type="primary">yggR_2</name>
    <name evidence="3" type="ORF">ERS008530_03788</name>
</gene>
<dbReference type="Pfam" id="PF00437">
    <property type="entry name" value="T2SSE"/>
    <property type="match status" value="1"/>
</dbReference>
<organism evidence="3 4">
    <name type="scientific">Yersinia intermedia</name>
    <dbReference type="NCBI Taxonomy" id="631"/>
    <lineage>
        <taxon>Bacteria</taxon>
        <taxon>Pseudomonadati</taxon>
        <taxon>Pseudomonadota</taxon>
        <taxon>Gammaproteobacteria</taxon>
        <taxon>Enterobacterales</taxon>
        <taxon>Yersiniaceae</taxon>
        <taxon>Yersinia</taxon>
    </lineage>
</organism>
<dbReference type="InterPro" id="IPR050921">
    <property type="entry name" value="T4SS_GSP_E_ATPase"/>
</dbReference>
<dbReference type="NCBIfam" id="TIGR02525">
    <property type="entry name" value="plasmid_TraJ"/>
    <property type="match status" value="1"/>
</dbReference>
<dbReference type="RefSeq" id="WP_050074348.1">
    <property type="nucleotide sequence ID" value="NZ_CPZJ01000019.1"/>
</dbReference>
<dbReference type="SUPFAM" id="SSF52540">
    <property type="entry name" value="P-loop containing nucleoside triphosphate hydrolases"/>
    <property type="match status" value="1"/>
</dbReference>
<evidence type="ECO:0000259" key="2">
    <source>
        <dbReference type="Pfam" id="PF00437"/>
    </source>
</evidence>
<dbReference type="InterPro" id="IPR027417">
    <property type="entry name" value="P-loop_NTPase"/>
</dbReference>
<feature type="domain" description="Bacterial type II secretion system protein E" evidence="2">
    <location>
        <begin position="130"/>
        <end position="312"/>
    </location>
</feature>
<dbReference type="InterPro" id="IPR001482">
    <property type="entry name" value="T2SS/T4SS_dom"/>
</dbReference>